<dbReference type="STRING" id="445975.COLSTE_02391"/>
<accession>B6GE54</accession>
<dbReference type="eggNOG" id="ENOG5031TMK">
    <property type="taxonomic scope" value="Bacteria"/>
</dbReference>
<dbReference type="EMBL" id="ABXJ01000142">
    <property type="protein sequence ID" value="EEA89437.1"/>
    <property type="molecule type" value="Genomic_DNA"/>
</dbReference>
<dbReference type="AlphaFoldDB" id="B6GE54"/>
<dbReference type="InterPro" id="IPR021683">
    <property type="entry name" value="DUF3267"/>
</dbReference>
<feature type="transmembrane region" description="Helical" evidence="1">
    <location>
        <begin position="79"/>
        <end position="103"/>
    </location>
</feature>
<evidence type="ECO:0008006" key="4">
    <source>
        <dbReference type="Google" id="ProtNLM"/>
    </source>
</evidence>
<comment type="caution">
    <text evidence="2">The sequence shown here is derived from an EMBL/GenBank/DDBJ whole genome shotgun (WGS) entry which is preliminary data.</text>
</comment>
<evidence type="ECO:0000313" key="2">
    <source>
        <dbReference type="EMBL" id="EEA89437.1"/>
    </source>
</evidence>
<feature type="transmembrane region" description="Helical" evidence="1">
    <location>
        <begin position="25"/>
        <end position="48"/>
    </location>
</feature>
<organism evidence="2 3">
    <name type="scientific">Collinsella stercoris DSM 13279</name>
    <dbReference type="NCBI Taxonomy" id="445975"/>
    <lineage>
        <taxon>Bacteria</taxon>
        <taxon>Bacillati</taxon>
        <taxon>Actinomycetota</taxon>
        <taxon>Coriobacteriia</taxon>
        <taxon>Coriobacteriales</taxon>
        <taxon>Coriobacteriaceae</taxon>
        <taxon>Collinsella</taxon>
    </lineage>
</organism>
<keyword evidence="1" id="KW-1133">Transmembrane helix</keyword>
<evidence type="ECO:0000256" key="1">
    <source>
        <dbReference type="SAM" id="Phobius"/>
    </source>
</evidence>
<reference evidence="2 3" key="1">
    <citation type="submission" date="2008-10" db="EMBL/GenBank/DDBJ databases">
        <title>Draft genome sequence of Collinsella stercoris (DSM 13279).</title>
        <authorList>
            <person name="Sudarsanam P."/>
            <person name="Ley R."/>
            <person name="Guruge J."/>
            <person name="Turnbaugh P.J."/>
            <person name="Mahowald M."/>
            <person name="Liep D."/>
            <person name="Gordon J."/>
        </authorList>
    </citation>
    <scope>NUCLEOTIDE SEQUENCE [LARGE SCALE GENOMIC DNA]</scope>
    <source>
        <strain evidence="2 3">DSM 13279</strain>
    </source>
</reference>
<keyword evidence="1" id="KW-0472">Membrane</keyword>
<dbReference type="Pfam" id="PF11667">
    <property type="entry name" value="DUF3267"/>
    <property type="match status" value="1"/>
</dbReference>
<gene>
    <name evidence="2" type="ORF">COLSTE_02391</name>
</gene>
<dbReference type="Proteomes" id="UP000003560">
    <property type="component" value="Unassembled WGS sequence"/>
</dbReference>
<protein>
    <recommendedName>
        <fullName evidence="4">DUF3267 domain-containing protein</fullName>
    </recommendedName>
</protein>
<keyword evidence="1" id="KW-0812">Transmembrane</keyword>
<feature type="transmembrane region" description="Helical" evidence="1">
    <location>
        <begin position="139"/>
        <end position="159"/>
    </location>
</feature>
<reference evidence="2 3" key="2">
    <citation type="submission" date="2008-10" db="EMBL/GenBank/DDBJ databases">
        <authorList>
            <person name="Fulton L."/>
            <person name="Clifton S."/>
            <person name="Fulton B."/>
            <person name="Xu J."/>
            <person name="Minx P."/>
            <person name="Pepin K.H."/>
            <person name="Johnson M."/>
            <person name="Thiruvilangam P."/>
            <person name="Bhonagiri V."/>
            <person name="Nash W.E."/>
            <person name="Mardis E.R."/>
            <person name="Wilson R.K."/>
        </authorList>
    </citation>
    <scope>NUCLEOTIDE SEQUENCE [LARGE SCALE GENOMIC DNA]</scope>
    <source>
        <strain evidence="2 3">DSM 13279</strain>
    </source>
</reference>
<keyword evidence="3" id="KW-1185">Reference proteome</keyword>
<proteinExistence type="predicted"/>
<feature type="transmembrane region" description="Helical" evidence="1">
    <location>
        <begin position="165"/>
        <end position="185"/>
    </location>
</feature>
<dbReference type="OrthoDB" id="3192213at2"/>
<dbReference type="HOGENOM" id="CLU_808240_0_0_11"/>
<name>B6GE54_9ACTN</name>
<sequence>MRKIGDIHVFEDEPFLRFARRASGLVVLGGVLAAALWGAAMSALHAVAGAPVVPFELGAMFGEWGNRLLGVEGGQGFTVWWWVLLVAVSAASFALHELVHAFFFKQYAPPGTRVTFGSNLGMGMLYASAEGVVYGRVQYLTIALAPSVVVTLLLMAVGLGLRWPLWTILVVVVHLSGCTGDWGYVRAIVRNPAIAFCEDTSYGVAFYAEGRADADRGPGAHLDLVDGGATVAPLGPTGDCRPAGHVGCSIDDCGPQSASERGCALGLDRAGAAGAVDVAAIDPADSVCAATDAASATGAADVDATADATAANVGATAAAAGAADPSASCGAHGFTVVEGGRRP</sequence>
<evidence type="ECO:0000313" key="3">
    <source>
        <dbReference type="Proteomes" id="UP000003560"/>
    </source>
</evidence>